<feature type="compositionally biased region" description="Low complexity" evidence="1">
    <location>
        <begin position="1"/>
        <end position="11"/>
    </location>
</feature>
<dbReference type="InterPro" id="IPR025291">
    <property type="entry name" value="DUF4153"/>
</dbReference>
<feature type="transmembrane region" description="Helical" evidence="2">
    <location>
        <begin position="294"/>
        <end position="315"/>
    </location>
</feature>
<keyword evidence="2" id="KW-1133">Transmembrane helix</keyword>
<feature type="transmembrane region" description="Helical" evidence="2">
    <location>
        <begin position="457"/>
        <end position="475"/>
    </location>
</feature>
<organism evidence="3 4">
    <name type="scientific">Rhodococcus tukisamuensis</name>
    <dbReference type="NCBI Taxonomy" id="168276"/>
    <lineage>
        <taxon>Bacteria</taxon>
        <taxon>Bacillati</taxon>
        <taxon>Actinomycetota</taxon>
        <taxon>Actinomycetes</taxon>
        <taxon>Mycobacteriales</taxon>
        <taxon>Nocardiaceae</taxon>
        <taxon>Rhodococcus</taxon>
    </lineage>
</organism>
<feature type="transmembrane region" description="Helical" evidence="2">
    <location>
        <begin position="208"/>
        <end position="228"/>
    </location>
</feature>
<reference evidence="3 4" key="1">
    <citation type="submission" date="2016-10" db="EMBL/GenBank/DDBJ databases">
        <authorList>
            <person name="de Groot N.N."/>
        </authorList>
    </citation>
    <scope>NUCLEOTIDE SEQUENCE [LARGE SCALE GENOMIC DNA]</scope>
    <source>
        <strain evidence="3 4">JCM 11308</strain>
    </source>
</reference>
<sequence>MTTTATTTETPVPTPARPGRLRAAWRPDRTSVAPRATLVAALGAGAVAAVTLDPSLVSIAYLLAGAAVAATAFVTVAPRPTGLQVWAVAAALALLAVAAIRGAGWLVLVCVAASWMVGSVALVGGRTWTGLALAPVSLWCTPTRLVGWVHRGRARYPSASRVRPGRVLAVAAVSACLVLLFGALFVSADPEFGRVFESVVPSVGLGNPIPHLVLGVLVAGAALASAYLRRRSPRLDALAPAPARPLARWEWAVPVALLDLLFAAFVAVQLRVLFGGDGHVMGTDHLTYADYARQGFWQLSAVTVLTLLVVAVAVRRIDTTAPRDRRLARVALGPLCLLTLVVVASAVHRMALYESVFGFTRLRLGVMATELWLGAVFVALLAAGVRMTGRWLPRAVLASAVLGTLAFAAINPDGHIADRNVARYAETGSIDVSYLRGLSVDAVPALDRLPEPVRSCALLGIGVGGGASGFAYNAARSRAAQILRERPVGPCDLGRW</sequence>
<feature type="transmembrane region" description="Helical" evidence="2">
    <location>
        <begin position="83"/>
        <end position="100"/>
    </location>
</feature>
<evidence type="ECO:0000256" key="1">
    <source>
        <dbReference type="SAM" id="MobiDB-lite"/>
    </source>
</evidence>
<keyword evidence="4" id="KW-1185">Reference proteome</keyword>
<dbReference type="AlphaFoldDB" id="A0A1G6XNZ4"/>
<feature type="transmembrane region" description="Helical" evidence="2">
    <location>
        <begin position="32"/>
        <end position="52"/>
    </location>
</feature>
<feature type="transmembrane region" description="Helical" evidence="2">
    <location>
        <begin position="59"/>
        <end position="77"/>
    </location>
</feature>
<dbReference type="STRING" id="168276.SAMN05444580_106286"/>
<dbReference type="RefSeq" id="WP_307718210.1">
    <property type="nucleotide sequence ID" value="NZ_FNAB01000006.1"/>
</dbReference>
<dbReference type="EMBL" id="FNAB01000006">
    <property type="protein sequence ID" value="SDD79691.1"/>
    <property type="molecule type" value="Genomic_DNA"/>
</dbReference>
<feature type="region of interest" description="Disordered" evidence="1">
    <location>
        <begin position="1"/>
        <end position="20"/>
    </location>
</feature>
<feature type="transmembrane region" description="Helical" evidence="2">
    <location>
        <begin position="249"/>
        <end position="274"/>
    </location>
</feature>
<name>A0A1G6XNZ4_9NOCA</name>
<feature type="transmembrane region" description="Helical" evidence="2">
    <location>
        <begin position="327"/>
        <end position="352"/>
    </location>
</feature>
<keyword evidence="2" id="KW-0472">Membrane</keyword>
<evidence type="ECO:0000313" key="3">
    <source>
        <dbReference type="EMBL" id="SDD79691.1"/>
    </source>
</evidence>
<feature type="transmembrane region" description="Helical" evidence="2">
    <location>
        <begin position="128"/>
        <end position="146"/>
    </location>
</feature>
<feature type="transmembrane region" description="Helical" evidence="2">
    <location>
        <begin position="364"/>
        <end position="384"/>
    </location>
</feature>
<accession>A0A1G6XNZ4</accession>
<feature type="transmembrane region" description="Helical" evidence="2">
    <location>
        <begin position="391"/>
        <end position="410"/>
    </location>
</feature>
<feature type="transmembrane region" description="Helical" evidence="2">
    <location>
        <begin position="167"/>
        <end position="188"/>
    </location>
</feature>
<dbReference type="Proteomes" id="UP000199417">
    <property type="component" value="Unassembled WGS sequence"/>
</dbReference>
<proteinExistence type="predicted"/>
<keyword evidence="2" id="KW-0812">Transmembrane</keyword>
<dbReference type="Pfam" id="PF13687">
    <property type="entry name" value="DUF4153"/>
    <property type="match status" value="1"/>
</dbReference>
<evidence type="ECO:0000313" key="4">
    <source>
        <dbReference type="Proteomes" id="UP000199417"/>
    </source>
</evidence>
<gene>
    <name evidence="3" type="ORF">SAMN05444580_106286</name>
</gene>
<protein>
    <submittedName>
        <fullName evidence="3">Uncharacterized protein</fullName>
    </submittedName>
</protein>
<evidence type="ECO:0000256" key="2">
    <source>
        <dbReference type="SAM" id="Phobius"/>
    </source>
</evidence>